<sequence>MDKNTLKHIAELSRINLTDEELEKFTPQMQTILDSAKELQKIDTKGINPMKKHIPFTALREDVIENSLSQEEVLRNAKHKENGYVKVYGKIFGAIEES</sequence>
<protein>
    <recommendedName>
        <fullName evidence="1">Aspartyl/glutamyl-tRNA(Asn/Gln) amidotransferase subunit C</fullName>
        <shortName evidence="1">Asp/Glu-ADT subunit C</shortName>
        <ecNumber evidence="1">6.3.5.-</ecNumber>
    </recommendedName>
</protein>
<dbReference type="GO" id="GO:0050567">
    <property type="term" value="F:glutaminyl-tRNA synthase (glutamine-hydrolyzing) activity"/>
    <property type="evidence" value="ECO:0007669"/>
    <property type="project" value="UniProtKB-UniRule"/>
</dbReference>
<proteinExistence type="inferred from homology"/>
<dbReference type="NCBIfam" id="TIGR00135">
    <property type="entry name" value="gatC"/>
    <property type="match status" value="1"/>
</dbReference>
<dbReference type="EMBL" id="LBOV01000016">
    <property type="protein sequence ID" value="KKP43463.1"/>
    <property type="molecule type" value="Genomic_DNA"/>
</dbReference>
<comment type="catalytic activity">
    <reaction evidence="1">
        <text>L-glutamyl-tRNA(Gln) + L-glutamine + ATP + H2O = L-glutaminyl-tRNA(Gln) + L-glutamate + ADP + phosphate + H(+)</text>
        <dbReference type="Rhea" id="RHEA:17521"/>
        <dbReference type="Rhea" id="RHEA-COMP:9681"/>
        <dbReference type="Rhea" id="RHEA-COMP:9684"/>
        <dbReference type="ChEBI" id="CHEBI:15377"/>
        <dbReference type="ChEBI" id="CHEBI:15378"/>
        <dbReference type="ChEBI" id="CHEBI:29985"/>
        <dbReference type="ChEBI" id="CHEBI:30616"/>
        <dbReference type="ChEBI" id="CHEBI:43474"/>
        <dbReference type="ChEBI" id="CHEBI:58359"/>
        <dbReference type="ChEBI" id="CHEBI:78520"/>
        <dbReference type="ChEBI" id="CHEBI:78521"/>
        <dbReference type="ChEBI" id="CHEBI:456216"/>
    </reaction>
</comment>
<dbReference type="AlphaFoldDB" id="A0A0F9ZH28"/>
<keyword evidence="1" id="KW-0067">ATP-binding</keyword>
<dbReference type="Gene3D" id="1.10.20.60">
    <property type="entry name" value="Glu-tRNAGln amidotransferase C subunit, N-terminal domain"/>
    <property type="match status" value="1"/>
</dbReference>
<comment type="similarity">
    <text evidence="1">Belongs to the GatC family.</text>
</comment>
<gene>
    <name evidence="1 2" type="primary">gatC</name>
    <name evidence="2" type="ORF">UR34_C0016G0012</name>
</gene>
<comment type="subunit">
    <text evidence="1">Heterotrimer of A, B and C subunits.</text>
</comment>
<comment type="caution">
    <text evidence="2">The sequence shown here is derived from an EMBL/GenBank/DDBJ whole genome shotgun (WGS) entry which is preliminary data.</text>
</comment>
<dbReference type="InterPro" id="IPR003837">
    <property type="entry name" value="GatC"/>
</dbReference>
<keyword evidence="2" id="KW-0808">Transferase</keyword>
<name>A0A0F9ZH28_9BACT</name>
<dbReference type="EC" id="6.3.5.-" evidence="1"/>
<keyword evidence="1 2" id="KW-0436">Ligase</keyword>
<accession>A0A0F9ZH28</accession>
<evidence type="ECO:0000256" key="1">
    <source>
        <dbReference type="HAMAP-Rule" id="MF_00122"/>
    </source>
</evidence>
<comment type="function">
    <text evidence="1">Allows the formation of correctly charged Asn-tRNA(Asn) or Gln-tRNA(Gln) through the transamidation of misacylated Asp-tRNA(Asn) or Glu-tRNA(Gln) in organisms which lack either or both of asparaginyl-tRNA or glutaminyl-tRNA synthetases. The reaction takes place in the presence of glutamine and ATP through an activated phospho-Asp-tRNA(Asn) or phospho-Glu-tRNA(Gln).</text>
</comment>
<dbReference type="SUPFAM" id="SSF141000">
    <property type="entry name" value="Glu-tRNAGln amidotransferase C subunit"/>
    <property type="match status" value="1"/>
</dbReference>
<dbReference type="PANTHER" id="PTHR15004:SF0">
    <property type="entry name" value="GLUTAMYL-TRNA(GLN) AMIDOTRANSFERASE SUBUNIT C, MITOCHONDRIAL"/>
    <property type="match status" value="1"/>
</dbReference>
<dbReference type="GO" id="GO:0006412">
    <property type="term" value="P:translation"/>
    <property type="evidence" value="ECO:0007669"/>
    <property type="project" value="UniProtKB-UniRule"/>
</dbReference>
<evidence type="ECO:0000313" key="3">
    <source>
        <dbReference type="Proteomes" id="UP000034302"/>
    </source>
</evidence>
<dbReference type="HAMAP" id="MF_00122">
    <property type="entry name" value="GatC"/>
    <property type="match status" value="1"/>
</dbReference>
<dbReference type="PANTHER" id="PTHR15004">
    <property type="entry name" value="GLUTAMYL-TRNA(GLN) AMIDOTRANSFERASE SUBUNIT C, MITOCHONDRIAL"/>
    <property type="match status" value="1"/>
</dbReference>
<dbReference type="InterPro" id="IPR036113">
    <property type="entry name" value="Asp/Glu-ADT_sf_sub_c"/>
</dbReference>
<dbReference type="GO" id="GO:0005524">
    <property type="term" value="F:ATP binding"/>
    <property type="evidence" value="ECO:0007669"/>
    <property type="project" value="UniProtKB-KW"/>
</dbReference>
<reference evidence="2 3" key="1">
    <citation type="journal article" date="2015" name="Nature">
        <title>rRNA introns, odd ribosomes, and small enigmatic genomes across a large radiation of phyla.</title>
        <authorList>
            <person name="Brown C.T."/>
            <person name="Hug L.A."/>
            <person name="Thomas B.C."/>
            <person name="Sharon I."/>
            <person name="Castelle C.J."/>
            <person name="Singh A."/>
            <person name="Wilkins M.J."/>
            <person name="Williams K.H."/>
            <person name="Banfield J.F."/>
        </authorList>
    </citation>
    <scope>NUCLEOTIDE SEQUENCE [LARGE SCALE GENOMIC DNA]</scope>
</reference>
<dbReference type="Pfam" id="PF02686">
    <property type="entry name" value="GatC"/>
    <property type="match status" value="1"/>
</dbReference>
<dbReference type="GO" id="GO:0006450">
    <property type="term" value="P:regulation of translational fidelity"/>
    <property type="evidence" value="ECO:0007669"/>
    <property type="project" value="InterPro"/>
</dbReference>
<evidence type="ECO:0000313" key="2">
    <source>
        <dbReference type="EMBL" id="KKP43463.1"/>
    </source>
</evidence>
<comment type="catalytic activity">
    <reaction evidence="1">
        <text>L-aspartyl-tRNA(Asn) + L-glutamine + ATP + H2O = L-asparaginyl-tRNA(Asn) + L-glutamate + ADP + phosphate + 2 H(+)</text>
        <dbReference type="Rhea" id="RHEA:14513"/>
        <dbReference type="Rhea" id="RHEA-COMP:9674"/>
        <dbReference type="Rhea" id="RHEA-COMP:9677"/>
        <dbReference type="ChEBI" id="CHEBI:15377"/>
        <dbReference type="ChEBI" id="CHEBI:15378"/>
        <dbReference type="ChEBI" id="CHEBI:29985"/>
        <dbReference type="ChEBI" id="CHEBI:30616"/>
        <dbReference type="ChEBI" id="CHEBI:43474"/>
        <dbReference type="ChEBI" id="CHEBI:58359"/>
        <dbReference type="ChEBI" id="CHEBI:78515"/>
        <dbReference type="ChEBI" id="CHEBI:78516"/>
        <dbReference type="ChEBI" id="CHEBI:456216"/>
    </reaction>
</comment>
<organism evidence="2 3">
    <name type="scientific">candidate division WS6 bacterium GW2011_GWC1_33_20</name>
    <dbReference type="NCBI Taxonomy" id="1619089"/>
    <lineage>
        <taxon>Bacteria</taxon>
        <taxon>Candidatus Dojkabacteria</taxon>
    </lineage>
</organism>
<dbReference type="Proteomes" id="UP000034302">
    <property type="component" value="Unassembled WGS sequence"/>
</dbReference>
<keyword evidence="1" id="KW-0648">Protein biosynthesis</keyword>
<dbReference type="GO" id="GO:0016740">
    <property type="term" value="F:transferase activity"/>
    <property type="evidence" value="ECO:0007669"/>
    <property type="project" value="UniProtKB-KW"/>
</dbReference>
<dbReference type="GO" id="GO:0050566">
    <property type="term" value="F:asparaginyl-tRNA synthase (glutamine-hydrolyzing) activity"/>
    <property type="evidence" value="ECO:0007669"/>
    <property type="project" value="RHEA"/>
</dbReference>
<keyword evidence="1" id="KW-0547">Nucleotide-binding</keyword>
<dbReference type="GO" id="GO:0070681">
    <property type="term" value="P:glutaminyl-tRNAGln biosynthesis via transamidation"/>
    <property type="evidence" value="ECO:0007669"/>
    <property type="project" value="TreeGrafter"/>
</dbReference>